<keyword evidence="1" id="KW-0812">Transmembrane</keyword>
<keyword evidence="1" id="KW-1133">Transmembrane helix</keyword>
<feature type="transmembrane region" description="Helical" evidence="1">
    <location>
        <begin position="6"/>
        <end position="25"/>
    </location>
</feature>
<evidence type="ECO:0000313" key="2">
    <source>
        <dbReference type="EMBL" id="SCY86792.1"/>
    </source>
</evidence>
<keyword evidence="1" id="KW-0472">Membrane</keyword>
<accession>A0A1G5JEL9</accession>
<comment type="caution">
    <text evidence="2">The sequence shown here is derived from an EMBL/GenBank/DDBJ whole genome shotgun (WGS) entry which is preliminary data.</text>
</comment>
<evidence type="ECO:0000313" key="3">
    <source>
        <dbReference type="Proteomes" id="UP000183031"/>
    </source>
</evidence>
<evidence type="ECO:0000256" key="1">
    <source>
        <dbReference type="SAM" id="Phobius"/>
    </source>
</evidence>
<gene>
    <name evidence="2" type="ORF">SAMN02927935_02712</name>
</gene>
<reference evidence="2 3" key="1">
    <citation type="submission" date="2016-10" db="EMBL/GenBank/DDBJ databases">
        <authorList>
            <person name="Varghese N."/>
            <person name="Submissions S."/>
        </authorList>
    </citation>
    <scope>NUCLEOTIDE SEQUENCE [LARGE SCALE GENOMIC DNA]</scope>
    <source>
        <strain evidence="2 3">CGMCC 1.6853</strain>
    </source>
</reference>
<name>A0A1G5JEL9_9GAMM</name>
<protein>
    <submittedName>
        <fullName evidence="2">Uncharacterized protein</fullName>
    </submittedName>
</protein>
<proteinExistence type="predicted"/>
<dbReference type="EMBL" id="FMUT01000007">
    <property type="protein sequence ID" value="SCY86792.1"/>
    <property type="molecule type" value="Genomic_DNA"/>
</dbReference>
<sequence length="42" mass="5042">MHHREAVLHLYFCLVMLILIGAYAATRRTFYTKATLMHKQYE</sequence>
<organism evidence="2 3">
    <name type="scientific">Serratia nematodiphila</name>
    <dbReference type="NCBI Taxonomy" id="458197"/>
    <lineage>
        <taxon>Bacteria</taxon>
        <taxon>Pseudomonadati</taxon>
        <taxon>Pseudomonadota</taxon>
        <taxon>Gammaproteobacteria</taxon>
        <taxon>Enterobacterales</taxon>
        <taxon>Yersiniaceae</taxon>
        <taxon>Serratia</taxon>
    </lineage>
</organism>
<dbReference type="Proteomes" id="UP000183031">
    <property type="component" value="Unassembled WGS sequence"/>
</dbReference>
<keyword evidence="3" id="KW-1185">Reference proteome</keyword>